<organism evidence="7 8">
    <name type="scientific">Mesorhizobium liriopis</name>
    <dbReference type="NCBI Taxonomy" id="2953882"/>
    <lineage>
        <taxon>Bacteria</taxon>
        <taxon>Pseudomonadati</taxon>
        <taxon>Pseudomonadota</taxon>
        <taxon>Alphaproteobacteria</taxon>
        <taxon>Hyphomicrobiales</taxon>
        <taxon>Phyllobacteriaceae</taxon>
        <taxon>Mesorhizobium</taxon>
    </lineage>
</organism>
<dbReference type="PANTHER" id="PTHR43557">
    <property type="entry name" value="APOPTOSIS-INDUCING FACTOR 1"/>
    <property type="match status" value="1"/>
</dbReference>
<dbReference type="InterPro" id="IPR016156">
    <property type="entry name" value="FAD/NAD-linked_Rdtase_dimer_sf"/>
</dbReference>
<dbReference type="SUPFAM" id="SSF51905">
    <property type="entry name" value="FAD/NAD(P)-binding domain"/>
    <property type="match status" value="2"/>
</dbReference>
<evidence type="ECO:0000256" key="1">
    <source>
        <dbReference type="ARBA" id="ARBA00001974"/>
    </source>
</evidence>
<name>A0ABT1C2I9_9HYPH</name>
<evidence type="ECO:0000256" key="2">
    <source>
        <dbReference type="ARBA" id="ARBA00022630"/>
    </source>
</evidence>
<feature type="domain" description="FAD/NAD(P)-binding" evidence="5">
    <location>
        <begin position="13"/>
        <end position="316"/>
    </location>
</feature>
<reference evidence="7 8" key="1">
    <citation type="submission" date="2022-06" db="EMBL/GenBank/DDBJ databases">
        <title>Mesorhizobium sp. strain RP14 Genome sequencing and assembly.</title>
        <authorList>
            <person name="Kim I."/>
        </authorList>
    </citation>
    <scope>NUCLEOTIDE SEQUENCE [LARGE SCALE GENOMIC DNA]</scope>
    <source>
        <strain evidence="8">RP14(2022)</strain>
    </source>
</reference>
<comment type="cofactor">
    <cofactor evidence="1">
        <name>FAD</name>
        <dbReference type="ChEBI" id="CHEBI:57692"/>
    </cofactor>
</comment>
<dbReference type="InterPro" id="IPR028202">
    <property type="entry name" value="Reductase_C"/>
</dbReference>
<comment type="caution">
    <text evidence="7">The sequence shown here is derived from an EMBL/GenBank/DDBJ whole genome shotgun (WGS) entry which is preliminary data.</text>
</comment>
<evidence type="ECO:0000259" key="6">
    <source>
        <dbReference type="Pfam" id="PF14759"/>
    </source>
</evidence>
<protein>
    <submittedName>
        <fullName evidence="7">FAD-dependent oxidoreductase</fullName>
    </submittedName>
</protein>
<dbReference type="Gene3D" id="3.30.390.30">
    <property type="match status" value="1"/>
</dbReference>
<feature type="domain" description="Reductase C-terminal" evidence="6">
    <location>
        <begin position="335"/>
        <end position="423"/>
    </location>
</feature>
<dbReference type="PRINTS" id="PR00411">
    <property type="entry name" value="PNDRDTASEI"/>
</dbReference>
<dbReference type="Pfam" id="PF07992">
    <property type="entry name" value="Pyr_redox_2"/>
    <property type="match status" value="1"/>
</dbReference>
<dbReference type="PRINTS" id="PR00368">
    <property type="entry name" value="FADPNR"/>
</dbReference>
<dbReference type="PANTHER" id="PTHR43557:SF2">
    <property type="entry name" value="RIESKE DOMAIN-CONTAINING PROTEIN-RELATED"/>
    <property type="match status" value="1"/>
</dbReference>
<dbReference type="InterPro" id="IPR050446">
    <property type="entry name" value="FAD-oxidoreductase/Apoptosis"/>
</dbReference>
<keyword evidence="3" id="KW-0274">FAD</keyword>
<dbReference type="RefSeq" id="WP_252816372.1">
    <property type="nucleotide sequence ID" value="NZ_JAMXQS010000002.1"/>
</dbReference>
<proteinExistence type="predicted"/>
<dbReference type="Pfam" id="PF14759">
    <property type="entry name" value="Reductase_C"/>
    <property type="match status" value="1"/>
</dbReference>
<evidence type="ECO:0000256" key="4">
    <source>
        <dbReference type="ARBA" id="ARBA00023002"/>
    </source>
</evidence>
<keyword evidence="4" id="KW-0560">Oxidoreductase</keyword>
<keyword evidence="2" id="KW-0285">Flavoprotein</keyword>
<dbReference type="EMBL" id="JAMXQS010000002">
    <property type="protein sequence ID" value="MCO6049034.1"/>
    <property type="molecule type" value="Genomic_DNA"/>
</dbReference>
<accession>A0ABT1C2I9</accession>
<sequence>MASDKSASGPQGMVIVGAGECGIRAAMALREEGYGGPVTLIGAEPHLPYERPPLSKAVLLGDDAPSPKTIANEARLFEAAVLHLSSVTATGIDREAKSVSLSNGRGLHYSKLLLATGADPRPYALAEGLSHVFTLRTFDDALAIRSRLGPGCRLAIIGGGFIGLELAAAARTRRADVTVIEAAPRILGRAVPTEIAQVIHARHAREGVRILVGAAIADMKEQNGGILIKLQPALKDEAGPSAVQADLVVVGIGAQPNTALAEAAGLTVENGIAVDAHLRTSDPDIFAAGDCCSFPLAYQDGRRVRLEAWRNAQEQGTLAARNMLGGRQAHVAVPWFWSDQYDLGLQMAGLADRATQVVRRDLGSESFLLFHLDAEGRLVAASGIGPGTSIARDIRLAEMMIARGARPDPLKLANAESKLKALLAA</sequence>
<keyword evidence="8" id="KW-1185">Reference proteome</keyword>
<evidence type="ECO:0000313" key="8">
    <source>
        <dbReference type="Proteomes" id="UP001205906"/>
    </source>
</evidence>
<dbReference type="Proteomes" id="UP001205906">
    <property type="component" value="Unassembled WGS sequence"/>
</dbReference>
<dbReference type="InterPro" id="IPR023753">
    <property type="entry name" value="FAD/NAD-binding_dom"/>
</dbReference>
<gene>
    <name evidence="7" type="ORF">NGM99_04415</name>
</gene>
<dbReference type="InterPro" id="IPR036188">
    <property type="entry name" value="FAD/NAD-bd_sf"/>
</dbReference>
<dbReference type="Gene3D" id="3.50.50.60">
    <property type="entry name" value="FAD/NAD(P)-binding domain"/>
    <property type="match status" value="2"/>
</dbReference>
<evidence type="ECO:0000313" key="7">
    <source>
        <dbReference type="EMBL" id="MCO6049034.1"/>
    </source>
</evidence>
<evidence type="ECO:0000259" key="5">
    <source>
        <dbReference type="Pfam" id="PF07992"/>
    </source>
</evidence>
<dbReference type="SUPFAM" id="SSF55424">
    <property type="entry name" value="FAD/NAD-linked reductases, dimerisation (C-terminal) domain"/>
    <property type="match status" value="1"/>
</dbReference>
<evidence type="ECO:0000256" key="3">
    <source>
        <dbReference type="ARBA" id="ARBA00022827"/>
    </source>
</evidence>